<dbReference type="GO" id="GO:0004721">
    <property type="term" value="F:phosphoprotein phosphatase activity"/>
    <property type="evidence" value="ECO:0007669"/>
    <property type="project" value="InterPro"/>
</dbReference>
<feature type="region of interest" description="Disordered" evidence="1">
    <location>
        <begin position="79"/>
        <end position="106"/>
    </location>
</feature>
<dbReference type="EMBL" id="JBDFQZ010000007">
    <property type="protein sequence ID" value="KAK9706789.1"/>
    <property type="molecule type" value="Genomic_DNA"/>
</dbReference>
<reference evidence="2" key="1">
    <citation type="submission" date="2024-03" db="EMBL/GenBank/DDBJ databases">
        <title>WGS assembly of Saponaria officinalis var. Norfolk2.</title>
        <authorList>
            <person name="Jenkins J."/>
            <person name="Shu S."/>
            <person name="Grimwood J."/>
            <person name="Barry K."/>
            <person name="Goodstein D."/>
            <person name="Schmutz J."/>
            <person name="Leebens-Mack J."/>
            <person name="Osbourn A."/>
        </authorList>
    </citation>
    <scope>NUCLEOTIDE SEQUENCE [LARGE SCALE GENOMIC DNA]</scope>
    <source>
        <strain evidence="2">JIC</strain>
    </source>
</reference>
<dbReference type="AlphaFoldDB" id="A0AAW1JRK9"/>
<proteinExistence type="predicted"/>
<sequence>MLGLVIGNEDRLPCRHLGLHGNFANLLFVDRAASIDRDWLEDAYDSAMKQYRPRVVSALQKERWATTVDSRFGTHNARYDSQNSDLSSAVESPLPSGITVIDQPMK</sequence>
<name>A0AAW1JRK9_SAPOF</name>
<dbReference type="InterPro" id="IPR035010">
    <property type="entry name" value="PHS1"/>
</dbReference>
<comment type="caution">
    <text evidence="2">The sequence shown here is derived from an EMBL/GenBank/DDBJ whole genome shotgun (WGS) entry which is preliminary data.</text>
</comment>
<dbReference type="PANTHER" id="PTHR47100:SF5">
    <property type="entry name" value="DUAL SPECIFICITY PROTEIN PHOSPHATASE PHS1"/>
    <property type="match status" value="1"/>
</dbReference>
<accession>A0AAW1JRK9</accession>
<feature type="compositionally biased region" description="Polar residues" evidence="1">
    <location>
        <begin position="79"/>
        <end position="90"/>
    </location>
</feature>
<dbReference type="GO" id="GO:0009737">
    <property type="term" value="P:response to abscisic acid"/>
    <property type="evidence" value="ECO:0007669"/>
    <property type="project" value="InterPro"/>
</dbReference>
<evidence type="ECO:0000313" key="3">
    <source>
        <dbReference type="Proteomes" id="UP001443914"/>
    </source>
</evidence>
<evidence type="ECO:0000313" key="2">
    <source>
        <dbReference type="EMBL" id="KAK9706789.1"/>
    </source>
</evidence>
<protein>
    <submittedName>
        <fullName evidence="2">Uncharacterized protein</fullName>
    </submittedName>
</protein>
<dbReference type="InterPro" id="IPR011009">
    <property type="entry name" value="Kinase-like_dom_sf"/>
</dbReference>
<dbReference type="InterPro" id="IPR036940">
    <property type="entry name" value="PI3/4_kinase_cat_sf"/>
</dbReference>
<organism evidence="2 3">
    <name type="scientific">Saponaria officinalis</name>
    <name type="common">Common soapwort</name>
    <name type="synonym">Lychnis saponaria</name>
    <dbReference type="NCBI Taxonomy" id="3572"/>
    <lineage>
        <taxon>Eukaryota</taxon>
        <taxon>Viridiplantae</taxon>
        <taxon>Streptophyta</taxon>
        <taxon>Embryophyta</taxon>
        <taxon>Tracheophyta</taxon>
        <taxon>Spermatophyta</taxon>
        <taxon>Magnoliopsida</taxon>
        <taxon>eudicotyledons</taxon>
        <taxon>Gunneridae</taxon>
        <taxon>Pentapetalae</taxon>
        <taxon>Caryophyllales</taxon>
        <taxon>Caryophyllaceae</taxon>
        <taxon>Caryophylleae</taxon>
        <taxon>Saponaria</taxon>
    </lineage>
</organism>
<evidence type="ECO:0000256" key="1">
    <source>
        <dbReference type="SAM" id="MobiDB-lite"/>
    </source>
</evidence>
<dbReference type="PANTHER" id="PTHR47100">
    <property type="entry name" value="DUAL SPECIFICITY PROTEIN PHOSPHATASE PHS1"/>
    <property type="match status" value="1"/>
</dbReference>
<dbReference type="Proteomes" id="UP001443914">
    <property type="component" value="Unassembled WGS sequence"/>
</dbReference>
<dbReference type="Gene3D" id="1.10.1070.11">
    <property type="entry name" value="Phosphatidylinositol 3-/4-kinase, catalytic domain"/>
    <property type="match status" value="1"/>
</dbReference>
<keyword evidence="3" id="KW-1185">Reference proteome</keyword>
<dbReference type="SUPFAM" id="SSF56112">
    <property type="entry name" value="Protein kinase-like (PK-like)"/>
    <property type="match status" value="1"/>
</dbReference>
<gene>
    <name evidence="2" type="ORF">RND81_07G151400</name>
</gene>
<dbReference type="GO" id="GO:0043622">
    <property type="term" value="P:cortical microtubule organization"/>
    <property type="evidence" value="ECO:0007669"/>
    <property type="project" value="InterPro"/>
</dbReference>